<dbReference type="Proteomes" id="UP000516422">
    <property type="component" value="Chromosome"/>
</dbReference>
<gene>
    <name evidence="1" type="ORF">HEP81_00418</name>
</gene>
<evidence type="ECO:0000313" key="1">
    <source>
        <dbReference type="EMBL" id="QNT90754.1"/>
    </source>
</evidence>
<name>A0A7H1PRS4_9ACTN</name>
<sequence length="58" mass="6630">MWFKGQHMGTGQAPVKRYDRALRDLIAGGRAEPGFVVSYEPRLYEAASAYEHFDNGRR</sequence>
<dbReference type="Gene3D" id="3.40.50.720">
    <property type="entry name" value="NAD(P)-binding Rossmann-like Domain"/>
    <property type="match status" value="1"/>
</dbReference>
<dbReference type="KEGG" id="sgf:HEP81_00418"/>
<reference evidence="1 2" key="1">
    <citation type="submission" date="2020-04" db="EMBL/GenBank/DDBJ databases">
        <title>Characterization and engineering of Streptomyces griseofuscus DSM40191 as a potential heterologous host for expression of BGCs.</title>
        <authorList>
            <person name="Gren T."/>
            <person name="Whitford C.M."/>
            <person name="Mohite O.S."/>
            <person name="Joergensen T.S."/>
            <person name="Nielsen J.B."/>
            <person name="Lee S.Y."/>
            <person name="Weber T."/>
        </authorList>
    </citation>
    <scope>NUCLEOTIDE SEQUENCE [LARGE SCALE GENOMIC DNA]</scope>
    <source>
        <strain evidence="1 2">DSM 40191</strain>
    </source>
</reference>
<evidence type="ECO:0000313" key="2">
    <source>
        <dbReference type="Proteomes" id="UP000516422"/>
    </source>
</evidence>
<proteinExistence type="predicted"/>
<organism evidence="1 2">
    <name type="scientific">Streptomyces griseofuscus</name>
    <dbReference type="NCBI Taxonomy" id="146922"/>
    <lineage>
        <taxon>Bacteria</taxon>
        <taxon>Bacillati</taxon>
        <taxon>Actinomycetota</taxon>
        <taxon>Actinomycetes</taxon>
        <taxon>Kitasatosporales</taxon>
        <taxon>Streptomycetaceae</taxon>
        <taxon>Streptomyces</taxon>
    </lineage>
</organism>
<dbReference type="Gene3D" id="3.90.180.10">
    <property type="entry name" value="Medium-chain alcohol dehydrogenases, catalytic domain"/>
    <property type="match status" value="1"/>
</dbReference>
<dbReference type="AlphaFoldDB" id="A0A7H1PRS4"/>
<dbReference type="EMBL" id="CP051006">
    <property type="protein sequence ID" value="QNT90754.1"/>
    <property type="molecule type" value="Genomic_DNA"/>
</dbReference>
<accession>A0A7H1PRS4</accession>
<protein>
    <submittedName>
        <fullName evidence="1">Aldehyde dehydrogenase</fullName>
    </submittedName>
</protein>